<proteinExistence type="inferred from homology"/>
<dbReference type="EnsemblMetazoa" id="AEPI008971-RA">
    <property type="protein sequence ID" value="AEPI008971-PA"/>
    <property type="gene ID" value="AEPI008971"/>
</dbReference>
<dbReference type="STRING" id="199890.A0A182PPU1"/>
<evidence type="ECO:0000256" key="2">
    <source>
        <dbReference type="ARBA" id="ARBA00009127"/>
    </source>
</evidence>
<dbReference type="VEuPathDB" id="VectorBase:AEPI008971"/>
<accession>A0A182PPU1</accession>
<evidence type="ECO:0000313" key="6">
    <source>
        <dbReference type="Proteomes" id="UP000075885"/>
    </source>
</evidence>
<dbReference type="PANTHER" id="PTHR10009:SF11">
    <property type="entry name" value="RH54244P"/>
    <property type="match status" value="1"/>
</dbReference>
<dbReference type="InterPro" id="IPR017996">
    <property type="entry name" value="MRJP/yellow-related"/>
</dbReference>
<keyword evidence="6" id="KW-1185">Reference proteome</keyword>
<evidence type="ECO:0008006" key="7">
    <source>
        <dbReference type="Google" id="ProtNLM"/>
    </source>
</evidence>
<dbReference type="InterPro" id="IPR011042">
    <property type="entry name" value="6-blade_b-propeller_TolB-like"/>
</dbReference>
<reference evidence="5" key="2">
    <citation type="submission" date="2020-05" db="UniProtKB">
        <authorList>
            <consortium name="EnsemblMetazoa"/>
        </authorList>
    </citation>
    <scope>IDENTIFICATION</scope>
    <source>
        <strain evidence="5">Epiroticus2</strain>
    </source>
</reference>
<evidence type="ECO:0000313" key="5">
    <source>
        <dbReference type="EnsemblMetazoa" id="AEPI008971-PA"/>
    </source>
</evidence>
<name>A0A182PPU1_9DIPT</name>
<organism evidence="5 6">
    <name type="scientific">Anopheles epiroticus</name>
    <dbReference type="NCBI Taxonomy" id="199890"/>
    <lineage>
        <taxon>Eukaryota</taxon>
        <taxon>Metazoa</taxon>
        <taxon>Ecdysozoa</taxon>
        <taxon>Arthropoda</taxon>
        <taxon>Hexapoda</taxon>
        <taxon>Insecta</taxon>
        <taxon>Pterygota</taxon>
        <taxon>Neoptera</taxon>
        <taxon>Endopterygota</taxon>
        <taxon>Diptera</taxon>
        <taxon>Nematocera</taxon>
        <taxon>Culicoidea</taxon>
        <taxon>Culicidae</taxon>
        <taxon>Anophelinae</taxon>
        <taxon>Anopheles</taxon>
    </lineage>
</organism>
<sequence>MKLGVPNLVVLVIIPASLTLLPDIFCVKLKEKFKWREVSFSWPSEDAKQDALNSGKYIVHNNLPLGLERWRDKLFITVPRWKAGVAASLTYVNVSDVLSPDLRPYPGWDENELPTGTSWYFRNIQFYIILLQNSTLNVLLERNGASDAESNYLKNNATIISTFRVRADECDRLWVMDTGLADILGDAVQYAPPSLVLFDLYTDKLIRRHFFNSTLLKEDSFFANVIVDTERGDCDNAHAYIPDLGSYAVIVYSFADDRSWRVKHNFFHFDPLAGDYNIGGVNFQWTDGVFGMAVGKRLQDGSRPIYFHAFSSTKEFMVSNTVLQNESYAQSPQAYYDYKLLGDRGPNSQSSAEFYDSETGVIFYTQVNKDGVGCWNTIMPLNADTQGLVDSDSDALVFPNDLKVDNEGTLWVLSDRLPMFIFTSLDEQQYNYRILVGETREIIKARRIRDRDQ</sequence>
<dbReference type="GO" id="GO:0005576">
    <property type="term" value="C:extracellular region"/>
    <property type="evidence" value="ECO:0007669"/>
    <property type="project" value="UniProtKB-SubCell"/>
</dbReference>
<keyword evidence="4" id="KW-0732">Signal</keyword>
<keyword evidence="3" id="KW-0964">Secreted</keyword>
<comment type="subcellular location">
    <subcellularLocation>
        <location evidence="1">Secreted</location>
    </subcellularLocation>
</comment>
<protein>
    <recommendedName>
        <fullName evidence="7">Yellow protein</fullName>
    </recommendedName>
</protein>
<dbReference type="Gene3D" id="2.120.10.30">
    <property type="entry name" value="TolB, C-terminal domain"/>
    <property type="match status" value="1"/>
</dbReference>
<dbReference type="Pfam" id="PF03022">
    <property type="entry name" value="MRJP"/>
    <property type="match status" value="1"/>
</dbReference>
<reference evidence="6" key="1">
    <citation type="submission" date="2013-03" db="EMBL/GenBank/DDBJ databases">
        <title>The Genome Sequence of Anopheles epiroticus epiroticus2.</title>
        <authorList>
            <consortium name="The Broad Institute Genomics Platform"/>
            <person name="Neafsey D.E."/>
            <person name="Howell P."/>
            <person name="Walker B."/>
            <person name="Young S.K."/>
            <person name="Zeng Q."/>
            <person name="Gargeya S."/>
            <person name="Fitzgerald M."/>
            <person name="Haas B."/>
            <person name="Abouelleil A."/>
            <person name="Allen A.W."/>
            <person name="Alvarado L."/>
            <person name="Arachchi H.M."/>
            <person name="Berlin A.M."/>
            <person name="Chapman S.B."/>
            <person name="Gainer-Dewar J."/>
            <person name="Goldberg J."/>
            <person name="Griggs A."/>
            <person name="Gujja S."/>
            <person name="Hansen M."/>
            <person name="Howarth C."/>
            <person name="Imamovic A."/>
            <person name="Ireland A."/>
            <person name="Larimer J."/>
            <person name="McCowan C."/>
            <person name="Murphy C."/>
            <person name="Pearson M."/>
            <person name="Poon T.W."/>
            <person name="Priest M."/>
            <person name="Roberts A."/>
            <person name="Saif S."/>
            <person name="Shea T."/>
            <person name="Sisk P."/>
            <person name="Sykes S."/>
            <person name="Wortman J."/>
            <person name="Nusbaum C."/>
            <person name="Birren B."/>
        </authorList>
    </citation>
    <scope>NUCLEOTIDE SEQUENCE [LARGE SCALE GENOMIC DNA]</scope>
    <source>
        <strain evidence="6">Epiroticus2</strain>
    </source>
</reference>
<dbReference type="AlphaFoldDB" id="A0A182PPU1"/>
<comment type="similarity">
    <text evidence="2">Belongs to the major royal jelly protein family.</text>
</comment>
<dbReference type="Proteomes" id="UP000075885">
    <property type="component" value="Unassembled WGS sequence"/>
</dbReference>
<dbReference type="PANTHER" id="PTHR10009">
    <property type="entry name" value="PROTEIN YELLOW-RELATED"/>
    <property type="match status" value="1"/>
</dbReference>
<evidence type="ECO:0000256" key="4">
    <source>
        <dbReference type="ARBA" id="ARBA00022729"/>
    </source>
</evidence>
<evidence type="ECO:0000256" key="1">
    <source>
        <dbReference type="ARBA" id="ARBA00004613"/>
    </source>
</evidence>
<evidence type="ECO:0000256" key="3">
    <source>
        <dbReference type="ARBA" id="ARBA00022525"/>
    </source>
</evidence>